<protein>
    <submittedName>
        <fullName evidence="1">Uncharacterized protein</fullName>
    </submittedName>
</protein>
<gene>
    <name evidence="1" type="ORF">F383_14301</name>
</gene>
<reference evidence="2" key="1">
    <citation type="submission" date="2014-09" db="EMBL/GenBank/DDBJ databases">
        <authorList>
            <person name="Mudge J."/>
            <person name="Ramaraj T."/>
            <person name="Lindquist I.E."/>
            <person name="Bharti A.K."/>
            <person name="Sundararajan A."/>
            <person name="Cameron C.T."/>
            <person name="Woodward J.E."/>
            <person name="May G.D."/>
            <person name="Brubaker C."/>
            <person name="Broadhvest J."/>
            <person name="Wilkins T.A."/>
        </authorList>
    </citation>
    <scope>NUCLEOTIDE SEQUENCE</scope>
    <source>
        <strain evidence="2">cv. AKA8401</strain>
    </source>
</reference>
<proteinExistence type="predicted"/>
<accession>A0A0B0NC54</accession>
<name>A0A0B0NC54_GOSAR</name>
<dbReference type="Proteomes" id="UP000032142">
    <property type="component" value="Unassembled WGS sequence"/>
</dbReference>
<dbReference type="EMBL" id="KN393792">
    <property type="protein sequence ID" value="KHG10405.1"/>
    <property type="molecule type" value="Genomic_DNA"/>
</dbReference>
<evidence type="ECO:0000313" key="1">
    <source>
        <dbReference type="EMBL" id="KHG10405.1"/>
    </source>
</evidence>
<dbReference type="AlphaFoldDB" id="A0A0B0NC54"/>
<sequence length="60" mass="7014">MPVYSDAGRTYRTSTQITLHNTLVTCHLYPNLFLRFDWDFSIVKMLSNVSIESVTQFIQN</sequence>
<organism evidence="1 2">
    <name type="scientific">Gossypium arboreum</name>
    <name type="common">Tree cotton</name>
    <name type="synonym">Gossypium nanking</name>
    <dbReference type="NCBI Taxonomy" id="29729"/>
    <lineage>
        <taxon>Eukaryota</taxon>
        <taxon>Viridiplantae</taxon>
        <taxon>Streptophyta</taxon>
        <taxon>Embryophyta</taxon>
        <taxon>Tracheophyta</taxon>
        <taxon>Spermatophyta</taxon>
        <taxon>Magnoliopsida</taxon>
        <taxon>eudicotyledons</taxon>
        <taxon>Gunneridae</taxon>
        <taxon>Pentapetalae</taxon>
        <taxon>rosids</taxon>
        <taxon>malvids</taxon>
        <taxon>Malvales</taxon>
        <taxon>Malvaceae</taxon>
        <taxon>Malvoideae</taxon>
        <taxon>Gossypium</taxon>
    </lineage>
</organism>
<evidence type="ECO:0000313" key="2">
    <source>
        <dbReference type="Proteomes" id="UP000032142"/>
    </source>
</evidence>
<keyword evidence="2" id="KW-1185">Reference proteome</keyword>